<keyword evidence="3 6" id="KW-0812">Transmembrane</keyword>
<evidence type="ECO:0000256" key="3">
    <source>
        <dbReference type="ARBA" id="ARBA00022692"/>
    </source>
</evidence>
<evidence type="ECO:0000256" key="5">
    <source>
        <dbReference type="ARBA" id="ARBA00023136"/>
    </source>
</evidence>
<protein>
    <recommendedName>
        <fullName evidence="6">Gustatory receptor</fullName>
    </recommendedName>
</protein>
<accession>A0ABP1NIE4</accession>
<comment type="similarity">
    <text evidence="6">Belongs to the insect chemoreceptor superfamily. Gustatory receptor (GR) family.</text>
</comment>
<evidence type="ECO:0000256" key="4">
    <source>
        <dbReference type="ARBA" id="ARBA00022989"/>
    </source>
</evidence>
<evidence type="ECO:0000256" key="1">
    <source>
        <dbReference type="ARBA" id="ARBA00004651"/>
    </source>
</evidence>
<gene>
    <name evidence="7" type="ORF">XYLVIOL_LOCUS3977</name>
</gene>
<organism evidence="7 8">
    <name type="scientific">Xylocopa violacea</name>
    <name type="common">Violet carpenter bee</name>
    <name type="synonym">Apis violacea</name>
    <dbReference type="NCBI Taxonomy" id="135666"/>
    <lineage>
        <taxon>Eukaryota</taxon>
        <taxon>Metazoa</taxon>
        <taxon>Ecdysozoa</taxon>
        <taxon>Arthropoda</taxon>
        <taxon>Hexapoda</taxon>
        <taxon>Insecta</taxon>
        <taxon>Pterygota</taxon>
        <taxon>Neoptera</taxon>
        <taxon>Endopterygota</taxon>
        <taxon>Hymenoptera</taxon>
        <taxon>Apocrita</taxon>
        <taxon>Aculeata</taxon>
        <taxon>Apoidea</taxon>
        <taxon>Anthophila</taxon>
        <taxon>Apidae</taxon>
        <taxon>Xylocopa</taxon>
        <taxon>Xylocopa</taxon>
    </lineage>
</organism>
<keyword evidence="6" id="KW-0675">Receptor</keyword>
<dbReference type="InterPro" id="IPR013604">
    <property type="entry name" value="7TM_chemorcpt"/>
</dbReference>
<evidence type="ECO:0000256" key="6">
    <source>
        <dbReference type="RuleBase" id="RU363108"/>
    </source>
</evidence>
<comment type="subcellular location">
    <subcellularLocation>
        <location evidence="1 6">Cell membrane</location>
        <topology evidence="1 6">Multi-pass membrane protein</topology>
    </subcellularLocation>
</comment>
<evidence type="ECO:0000256" key="2">
    <source>
        <dbReference type="ARBA" id="ARBA00022475"/>
    </source>
</evidence>
<sequence length="436" mass="50750">MAINSYEEATALITVVNQLLALRNFVDPKKNKFKFVCSWIYHIFLVSLLSSYFVFGQIMVDFQMKFNIHKLLFRFTWIMVICGYMATVSSGLYNSKEALLLIKQIKNVDEKLDKLGVNIEYRGFSRRVLITELMWTLNLIVSWAFYFKLLYVRNESTLGFFHAICSTCIFYSAATVLHDFMTVVYWLGLRFGQLNELLDTLLLQDRRTNEMKKDGNTKILVKSTLNFRGRSRLHEVPNLRPERIGKVYSLEKIRLVHLGLCSVSKMLNRIFSKQLLFYVFMAVNSLIIILYTLYIDIMGTQPLYPTATNVTILLLTDAVYNFLKVGAVSYCCEYTAGQRGHHLQHDEFHLQRIEYDLQKGELKANKMIDIIHASTLYDEDPDLGNEILQFCLQISYMQPGKSKSTSFWLNYSFLHHVSMLLHIFCSSFTCFQDDVV</sequence>
<keyword evidence="8" id="KW-1185">Reference proteome</keyword>
<evidence type="ECO:0000313" key="7">
    <source>
        <dbReference type="EMBL" id="CAL7939573.1"/>
    </source>
</evidence>
<keyword evidence="6" id="KW-0807">Transducer</keyword>
<keyword evidence="4 6" id="KW-1133">Transmembrane helix</keyword>
<evidence type="ECO:0000313" key="8">
    <source>
        <dbReference type="Proteomes" id="UP001642520"/>
    </source>
</evidence>
<name>A0ABP1NIE4_XYLVO</name>
<proteinExistence type="inferred from homology"/>
<comment type="function">
    <text evidence="6">Gustatory receptor which mediates acceptance or avoidance behavior, depending on its substrates.</text>
</comment>
<feature type="transmembrane region" description="Helical" evidence="6">
    <location>
        <begin position="133"/>
        <end position="151"/>
    </location>
</feature>
<feature type="transmembrane region" description="Helical" evidence="6">
    <location>
        <begin position="275"/>
        <end position="294"/>
    </location>
</feature>
<keyword evidence="5 6" id="KW-0472">Membrane</keyword>
<dbReference type="Proteomes" id="UP001642520">
    <property type="component" value="Unassembled WGS sequence"/>
</dbReference>
<keyword evidence="2 6" id="KW-1003">Cell membrane</keyword>
<reference evidence="7 8" key="1">
    <citation type="submission" date="2024-08" db="EMBL/GenBank/DDBJ databases">
        <authorList>
            <person name="Will J Nash"/>
            <person name="Angela Man"/>
            <person name="Seanna McTaggart"/>
            <person name="Kendall Baker"/>
            <person name="Tom Barker"/>
            <person name="Leah Catchpole"/>
            <person name="Alex Durrant"/>
            <person name="Karim Gharbi"/>
            <person name="Naomi Irish"/>
            <person name="Gemy Kaithakottil"/>
            <person name="Debby Ku"/>
            <person name="Aaliyah Providence"/>
            <person name="Felix Shaw"/>
            <person name="David Swarbreck"/>
            <person name="Chris Watkins"/>
            <person name="Ann M. McCartney"/>
            <person name="Giulio Formenti"/>
            <person name="Alice Mouton"/>
            <person name="Noel Vella"/>
            <person name="Bjorn M von Reumont"/>
            <person name="Adriana Vella"/>
            <person name="Wilfried Haerty"/>
        </authorList>
    </citation>
    <scope>NUCLEOTIDE SEQUENCE [LARGE SCALE GENOMIC DNA]</scope>
</reference>
<feature type="transmembrane region" description="Helical" evidence="6">
    <location>
        <begin position="72"/>
        <end position="93"/>
    </location>
</feature>
<dbReference type="Pfam" id="PF08395">
    <property type="entry name" value="7tm_7"/>
    <property type="match status" value="1"/>
</dbReference>
<comment type="caution">
    <text evidence="6">Lacks conserved residue(s) required for the propagation of feature annotation.</text>
</comment>
<comment type="caution">
    <text evidence="7">The sequence shown here is derived from an EMBL/GenBank/DDBJ whole genome shotgun (WGS) entry which is preliminary data.</text>
</comment>
<feature type="transmembrane region" description="Helical" evidence="6">
    <location>
        <begin position="39"/>
        <end position="60"/>
    </location>
</feature>
<dbReference type="EMBL" id="CAXAJV020001290">
    <property type="protein sequence ID" value="CAL7939573.1"/>
    <property type="molecule type" value="Genomic_DNA"/>
</dbReference>